<evidence type="ECO:0000313" key="1">
    <source>
        <dbReference type="EMBL" id="EDR05360.1"/>
    </source>
</evidence>
<dbReference type="EMBL" id="DS547113">
    <property type="protein sequence ID" value="EDR05360.1"/>
    <property type="molecule type" value="Genomic_DNA"/>
</dbReference>
<organism evidence="2">
    <name type="scientific">Laccaria bicolor (strain S238N-H82 / ATCC MYA-4686)</name>
    <name type="common">Bicoloured deceiver</name>
    <name type="synonym">Laccaria laccata var. bicolor</name>
    <dbReference type="NCBI Taxonomy" id="486041"/>
    <lineage>
        <taxon>Eukaryota</taxon>
        <taxon>Fungi</taxon>
        <taxon>Dikarya</taxon>
        <taxon>Basidiomycota</taxon>
        <taxon>Agaricomycotina</taxon>
        <taxon>Agaricomycetes</taxon>
        <taxon>Agaricomycetidae</taxon>
        <taxon>Agaricales</taxon>
        <taxon>Agaricineae</taxon>
        <taxon>Hydnangiaceae</taxon>
        <taxon>Laccaria</taxon>
    </lineage>
</organism>
<accession>B0DJ84</accession>
<dbReference type="Proteomes" id="UP000001194">
    <property type="component" value="Unassembled WGS sequence"/>
</dbReference>
<dbReference type="AlphaFoldDB" id="B0DJ84"/>
<protein>
    <submittedName>
        <fullName evidence="1">Predicted protein</fullName>
    </submittedName>
</protein>
<evidence type="ECO:0000313" key="2">
    <source>
        <dbReference type="Proteomes" id="UP000001194"/>
    </source>
</evidence>
<gene>
    <name evidence="1" type="ORF">LACBIDRAFT_303266</name>
</gene>
<dbReference type="KEGG" id="lbc:LACBIDRAFT_303266"/>
<dbReference type="GeneID" id="6079478"/>
<proteinExistence type="predicted"/>
<keyword evidence="2" id="KW-1185">Reference proteome</keyword>
<reference evidence="1 2" key="1">
    <citation type="journal article" date="2008" name="Nature">
        <title>The genome of Laccaria bicolor provides insights into mycorrhizal symbiosis.</title>
        <authorList>
            <person name="Martin F."/>
            <person name="Aerts A."/>
            <person name="Ahren D."/>
            <person name="Brun A."/>
            <person name="Danchin E.G.J."/>
            <person name="Duchaussoy F."/>
            <person name="Gibon J."/>
            <person name="Kohler A."/>
            <person name="Lindquist E."/>
            <person name="Pereda V."/>
            <person name="Salamov A."/>
            <person name="Shapiro H.J."/>
            <person name="Wuyts J."/>
            <person name="Blaudez D."/>
            <person name="Buee M."/>
            <person name="Brokstein P."/>
            <person name="Canbaeck B."/>
            <person name="Cohen D."/>
            <person name="Courty P.E."/>
            <person name="Coutinho P.M."/>
            <person name="Delaruelle C."/>
            <person name="Detter J.C."/>
            <person name="Deveau A."/>
            <person name="DiFazio S."/>
            <person name="Duplessis S."/>
            <person name="Fraissinet-Tachet L."/>
            <person name="Lucic E."/>
            <person name="Frey-Klett P."/>
            <person name="Fourrey C."/>
            <person name="Feussner I."/>
            <person name="Gay G."/>
            <person name="Grimwood J."/>
            <person name="Hoegger P.J."/>
            <person name="Jain P."/>
            <person name="Kilaru S."/>
            <person name="Labbe J."/>
            <person name="Lin Y.C."/>
            <person name="Legue V."/>
            <person name="Le Tacon F."/>
            <person name="Marmeisse R."/>
            <person name="Melayah D."/>
            <person name="Montanini B."/>
            <person name="Muratet M."/>
            <person name="Nehls U."/>
            <person name="Niculita-Hirzel H."/>
            <person name="Oudot-Le Secq M.P."/>
            <person name="Peter M."/>
            <person name="Quesneville H."/>
            <person name="Rajashekar B."/>
            <person name="Reich M."/>
            <person name="Rouhier N."/>
            <person name="Schmutz J."/>
            <person name="Yin T."/>
            <person name="Chalot M."/>
            <person name="Henrissat B."/>
            <person name="Kuees U."/>
            <person name="Lucas S."/>
            <person name="Van de Peer Y."/>
            <person name="Podila G.K."/>
            <person name="Polle A."/>
            <person name="Pukkila P.J."/>
            <person name="Richardson P.M."/>
            <person name="Rouze P."/>
            <person name="Sanders I.R."/>
            <person name="Stajich J.E."/>
            <person name="Tunlid A."/>
            <person name="Tuskan G."/>
            <person name="Grigoriev I.V."/>
        </authorList>
    </citation>
    <scope>NUCLEOTIDE SEQUENCE [LARGE SCALE GENOMIC DNA]</scope>
    <source>
        <strain evidence="2">S238N-H82 / ATCC MYA-4686</strain>
    </source>
</reference>
<sequence length="89" mass="10332">MMKNFLIGPVEDPYEAETHLQVLENVDHAFQGEHLKPHSAVAVKEELWDDISCVWNLTVSCCCLQLKFVNGGPWRQTQSEQTLYMKLRR</sequence>
<name>B0DJ84_LACBS</name>
<dbReference type="InParanoid" id="B0DJ84"/>
<dbReference type="HOGENOM" id="CLU_2455119_0_0_1"/>
<dbReference type="RefSeq" id="XP_001883918.1">
    <property type="nucleotide sequence ID" value="XM_001883883.1"/>
</dbReference>